<comment type="caution">
    <text evidence="4">The sequence shown here is derived from an EMBL/GenBank/DDBJ whole genome shotgun (WGS) entry which is preliminary data.</text>
</comment>
<evidence type="ECO:0000313" key="7">
    <source>
        <dbReference type="Proteomes" id="UP000233551"/>
    </source>
</evidence>
<dbReference type="Proteomes" id="UP000233551">
    <property type="component" value="Unassembled WGS sequence"/>
</dbReference>
<reference evidence="4" key="2">
    <citation type="submission" date="2017-06" db="EMBL/GenBank/DDBJ databases">
        <title>The pomegranate genome and the genomics of punicalagin biosynthesis.</title>
        <authorList>
            <person name="Xu C."/>
        </authorList>
    </citation>
    <scope>NUCLEOTIDE SEQUENCE [LARGE SCALE GENOMIC DNA]</scope>
    <source>
        <tissue evidence="4">Fresh leaf</tissue>
    </source>
</reference>
<evidence type="ECO:0000313" key="5">
    <source>
        <dbReference type="EMBL" id="PKI36431.1"/>
    </source>
</evidence>
<accession>A0A218W8J0</accession>
<keyword evidence="7" id="KW-1185">Reference proteome</keyword>
<keyword evidence="1" id="KW-0649">Protein kinase inhibitor</keyword>
<dbReference type="GO" id="GO:0004860">
    <property type="term" value="F:protein kinase inhibitor activity"/>
    <property type="evidence" value="ECO:0007669"/>
    <property type="project" value="UniProtKB-KW"/>
</dbReference>
<reference evidence="6" key="1">
    <citation type="journal article" date="2017" name="Plant J.">
        <title>The pomegranate (Punica granatum L.) genome and the genomics of punicalagin biosynthesis.</title>
        <authorList>
            <person name="Qin G."/>
            <person name="Xu C."/>
            <person name="Ming R."/>
            <person name="Tang H."/>
            <person name="Guyot R."/>
            <person name="Kramer E.M."/>
            <person name="Hu Y."/>
            <person name="Yi X."/>
            <person name="Qi Y."/>
            <person name="Xu X."/>
            <person name="Gao Z."/>
            <person name="Pan H."/>
            <person name="Jian J."/>
            <person name="Tian Y."/>
            <person name="Yue Z."/>
            <person name="Xu Y."/>
        </authorList>
    </citation>
    <scope>NUCLEOTIDE SEQUENCE [LARGE SCALE GENOMIC DNA]</scope>
    <source>
        <strain evidence="6">cv. Dabenzi</strain>
    </source>
</reference>
<proteinExistence type="predicted"/>
<dbReference type="GO" id="GO:0032875">
    <property type="term" value="P:regulation of DNA endoreduplication"/>
    <property type="evidence" value="ECO:0007669"/>
    <property type="project" value="InterPro"/>
</dbReference>
<dbReference type="GO" id="GO:0005634">
    <property type="term" value="C:nucleus"/>
    <property type="evidence" value="ECO:0007669"/>
    <property type="project" value="TreeGrafter"/>
</dbReference>
<reference evidence="5 7" key="3">
    <citation type="submission" date="2017-11" db="EMBL/GenBank/DDBJ databases">
        <title>De-novo sequencing of pomegranate (Punica granatum L.) genome.</title>
        <authorList>
            <person name="Akparov Z."/>
            <person name="Amiraslanov A."/>
            <person name="Hajiyeva S."/>
            <person name="Abbasov M."/>
            <person name="Kaur K."/>
            <person name="Hamwieh A."/>
            <person name="Solovyev V."/>
            <person name="Salamov A."/>
            <person name="Braich B."/>
            <person name="Kosarev P."/>
            <person name="Mahmoud A."/>
            <person name="Hajiyev E."/>
            <person name="Babayeva S."/>
            <person name="Izzatullayeva V."/>
            <person name="Mammadov A."/>
            <person name="Mammadov A."/>
            <person name="Sharifova S."/>
            <person name="Ojaghi J."/>
            <person name="Eynullazada K."/>
            <person name="Bayramov B."/>
            <person name="Abdulazimova A."/>
            <person name="Shahmuradov I."/>
        </authorList>
    </citation>
    <scope>NUCLEOTIDE SEQUENCE [LARGE SCALE GENOMIC DNA]</scope>
    <source>
        <strain evidence="5">AG2017</strain>
        <strain evidence="7">cv. AG2017</strain>
        <tissue evidence="5">Leaf</tissue>
    </source>
</reference>
<keyword evidence="2" id="KW-0131">Cell cycle</keyword>
<dbReference type="InterPro" id="IPR040389">
    <property type="entry name" value="SMR"/>
</dbReference>
<dbReference type="PANTHER" id="PTHR33142:SF65">
    <property type="entry name" value="CYCLIN-DEPENDENT PROTEIN KINASE INHIBITOR SMR2-LIKE"/>
    <property type="match status" value="1"/>
</dbReference>
<dbReference type="AlphaFoldDB" id="A0A218W8J0"/>
<evidence type="ECO:0000313" key="4">
    <source>
        <dbReference type="EMBL" id="OWM68809.1"/>
    </source>
</evidence>
<evidence type="ECO:0000256" key="1">
    <source>
        <dbReference type="ARBA" id="ARBA00023013"/>
    </source>
</evidence>
<evidence type="ECO:0000256" key="2">
    <source>
        <dbReference type="ARBA" id="ARBA00023306"/>
    </source>
</evidence>
<dbReference type="EMBL" id="PGOL01004867">
    <property type="protein sequence ID" value="PKI36431.1"/>
    <property type="molecule type" value="Genomic_DNA"/>
</dbReference>
<evidence type="ECO:0000313" key="6">
    <source>
        <dbReference type="Proteomes" id="UP000197138"/>
    </source>
</evidence>
<evidence type="ECO:0000256" key="3">
    <source>
        <dbReference type="SAM" id="MobiDB-lite"/>
    </source>
</evidence>
<sequence>MGYAPENSSGKFKIPEKDDSIPIIAMDQFDFLVKPRPATSTPEREEETTTNPTACDEYDEGFKTPTSSDHRIIPLATTTQCPPAPRKPRAVPAAKAKIRKPSSRGRRILLDFSNEVEALFPLTIRKNFRRKIVDDSSKVKEEDVEKKLSN</sequence>
<feature type="region of interest" description="Disordered" evidence="3">
    <location>
        <begin position="34"/>
        <end position="100"/>
    </location>
</feature>
<gene>
    <name evidence="4" type="ORF">CDL15_Pgr024996</name>
    <name evidence="5" type="ORF">CRG98_043213</name>
</gene>
<organism evidence="4 6">
    <name type="scientific">Punica granatum</name>
    <name type="common">Pomegranate</name>
    <dbReference type="NCBI Taxonomy" id="22663"/>
    <lineage>
        <taxon>Eukaryota</taxon>
        <taxon>Viridiplantae</taxon>
        <taxon>Streptophyta</taxon>
        <taxon>Embryophyta</taxon>
        <taxon>Tracheophyta</taxon>
        <taxon>Spermatophyta</taxon>
        <taxon>Magnoliopsida</taxon>
        <taxon>eudicotyledons</taxon>
        <taxon>Gunneridae</taxon>
        <taxon>Pentapetalae</taxon>
        <taxon>rosids</taxon>
        <taxon>malvids</taxon>
        <taxon>Myrtales</taxon>
        <taxon>Lythraceae</taxon>
        <taxon>Punica</taxon>
    </lineage>
</organism>
<dbReference type="PANTHER" id="PTHR33142">
    <property type="entry name" value="CYCLIN-DEPENDENT PROTEIN KINASE INHIBITOR SMR13"/>
    <property type="match status" value="1"/>
</dbReference>
<name>A0A218W8J0_PUNGR</name>
<dbReference type="Proteomes" id="UP000197138">
    <property type="component" value="Unassembled WGS sequence"/>
</dbReference>
<evidence type="ECO:0008006" key="8">
    <source>
        <dbReference type="Google" id="ProtNLM"/>
    </source>
</evidence>
<dbReference type="EMBL" id="MTKT01004939">
    <property type="protein sequence ID" value="OWM68809.1"/>
    <property type="molecule type" value="Genomic_DNA"/>
</dbReference>
<protein>
    <recommendedName>
        <fullName evidence="8">Cyclin-dependent protein kinase inhibitor SMR3-like</fullName>
    </recommendedName>
</protein>